<dbReference type="Pfam" id="PF01402">
    <property type="entry name" value="RHH_1"/>
    <property type="match status" value="1"/>
</dbReference>
<gene>
    <name evidence="2" type="ORF">SAMN04488068_2326</name>
</gene>
<dbReference type="InterPro" id="IPR010985">
    <property type="entry name" value="Ribbon_hlx_hlx"/>
</dbReference>
<dbReference type="EMBL" id="FQWZ01000005">
    <property type="protein sequence ID" value="SHH05504.1"/>
    <property type="molecule type" value="Genomic_DNA"/>
</dbReference>
<keyword evidence="3" id="KW-1185">Reference proteome</keyword>
<accession>A0A1M5PUH3</accession>
<evidence type="ECO:0000259" key="1">
    <source>
        <dbReference type="Pfam" id="PF01402"/>
    </source>
</evidence>
<dbReference type="RefSeq" id="WP_072897747.1">
    <property type="nucleotide sequence ID" value="NZ_FQWZ01000005.1"/>
</dbReference>
<feature type="domain" description="Ribbon-helix-helix protein CopG" evidence="1">
    <location>
        <begin position="1"/>
        <end position="40"/>
    </location>
</feature>
<proteinExistence type="predicted"/>
<dbReference type="Proteomes" id="UP000199758">
    <property type="component" value="Unassembled WGS sequence"/>
</dbReference>
<organism evidence="2 3">
    <name type="scientific">Hydrocarboniphaga daqingensis</name>
    <dbReference type="NCBI Taxonomy" id="490188"/>
    <lineage>
        <taxon>Bacteria</taxon>
        <taxon>Pseudomonadati</taxon>
        <taxon>Pseudomonadota</taxon>
        <taxon>Gammaproteobacteria</taxon>
        <taxon>Nevskiales</taxon>
        <taxon>Nevskiaceae</taxon>
        <taxon>Hydrocarboniphaga</taxon>
    </lineage>
</organism>
<dbReference type="InterPro" id="IPR002145">
    <property type="entry name" value="CopG"/>
</dbReference>
<reference evidence="2 3" key="1">
    <citation type="submission" date="2016-11" db="EMBL/GenBank/DDBJ databases">
        <authorList>
            <person name="Jaros S."/>
            <person name="Januszkiewicz K."/>
            <person name="Wedrychowicz H."/>
        </authorList>
    </citation>
    <scope>NUCLEOTIDE SEQUENCE [LARGE SCALE GENOMIC DNA]</scope>
    <source>
        <strain evidence="2 3">CGMCC 1.7049</strain>
    </source>
</reference>
<dbReference type="AlphaFoldDB" id="A0A1M5PUH3"/>
<name>A0A1M5PUH3_9GAMM</name>
<evidence type="ECO:0000313" key="3">
    <source>
        <dbReference type="Proteomes" id="UP000199758"/>
    </source>
</evidence>
<dbReference type="STRING" id="490188.SAMN04488068_2326"/>
<protein>
    <submittedName>
        <fullName evidence="2">Ribbon-helix-helix protein, copG family</fullName>
    </submittedName>
</protein>
<dbReference type="SUPFAM" id="SSF47598">
    <property type="entry name" value="Ribbon-helix-helix"/>
    <property type="match status" value="1"/>
</dbReference>
<dbReference type="GO" id="GO:0006355">
    <property type="term" value="P:regulation of DNA-templated transcription"/>
    <property type="evidence" value="ECO:0007669"/>
    <property type="project" value="InterPro"/>
</dbReference>
<evidence type="ECO:0000313" key="2">
    <source>
        <dbReference type="EMBL" id="SHH05504.1"/>
    </source>
</evidence>
<sequence length="77" mass="8749">MNFSLHLDDDTLERLARAVEATGTTRNRLISTAVKDWLARFEASDWPPELREHFRNPAPELAAGIADFQVWTPGEAR</sequence>
<dbReference type="OrthoDB" id="7063649at2"/>